<dbReference type="EMBL" id="CAACVG010008379">
    <property type="protein sequence ID" value="VEN49543.1"/>
    <property type="molecule type" value="Genomic_DNA"/>
</dbReference>
<name>A0A653CR36_CALMS</name>
<accession>A0A653CR36</accession>
<evidence type="ECO:0000313" key="2">
    <source>
        <dbReference type="Proteomes" id="UP000410492"/>
    </source>
</evidence>
<organism evidence="1 2">
    <name type="scientific">Callosobruchus maculatus</name>
    <name type="common">Southern cowpea weevil</name>
    <name type="synonym">Pulse bruchid</name>
    <dbReference type="NCBI Taxonomy" id="64391"/>
    <lineage>
        <taxon>Eukaryota</taxon>
        <taxon>Metazoa</taxon>
        <taxon>Ecdysozoa</taxon>
        <taxon>Arthropoda</taxon>
        <taxon>Hexapoda</taxon>
        <taxon>Insecta</taxon>
        <taxon>Pterygota</taxon>
        <taxon>Neoptera</taxon>
        <taxon>Endopterygota</taxon>
        <taxon>Coleoptera</taxon>
        <taxon>Polyphaga</taxon>
        <taxon>Cucujiformia</taxon>
        <taxon>Chrysomeloidea</taxon>
        <taxon>Chrysomelidae</taxon>
        <taxon>Bruchinae</taxon>
        <taxon>Bruchini</taxon>
        <taxon>Callosobruchus</taxon>
    </lineage>
</organism>
<gene>
    <name evidence="1" type="ORF">CALMAC_LOCUS10620</name>
</gene>
<evidence type="ECO:0000313" key="1">
    <source>
        <dbReference type="EMBL" id="VEN49543.1"/>
    </source>
</evidence>
<dbReference type="OrthoDB" id="6729999at2759"/>
<proteinExistence type="predicted"/>
<sequence>MLGLQYEPSFGVPDYEAWPHSKYVPVDIPDYRVTKQLDYYESWPSYYPIYYPIREFRSYLNRLLARDLRLSKTKYVHTYW</sequence>
<keyword evidence="2" id="KW-1185">Reference proteome</keyword>
<protein>
    <submittedName>
        <fullName evidence="1">Uncharacterized protein</fullName>
    </submittedName>
</protein>
<dbReference type="Proteomes" id="UP000410492">
    <property type="component" value="Unassembled WGS sequence"/>
</dbReference>
<reference evidence="1 2" key="1">
    <citation type="submission" date="2019-01" db="EMBL/GenBank/DDBJ databases">
        <authorList>
            <person name="Sayadi A."/>
        </authorList>
    </citation>
    <scope>NUCLEOTIDE SEQUENCE [LARGE SCALE GENOMIC DNA]</scope>
</reference>
<dbReference type="AlphaFoldDB" id="A0A653CR36"/>